<dbReference type="AlphaFoldDB" id="A0A832M240"/>
<dbReference type="SUPFAM" id="SSF53756">
    <property type="entry name" value="UDP-Glycosyltransferase/glycogen phosphorylase"/>
    <property type="match status" value="1"/>
</dbReference>
<accession>A0A832M240</accession>
<dbReference type="CDD" id="cd03811">
    <property type="entry name" value="GT4_GT28_WabH-like"/>
    <property type="match status" value="1"/>
</dbReference>
<name>A0A832M240_9CYAN</name>
<evidence type="ECO:0000259" key="1">
    <source>
        <dbReference type="Pfam" id="PF00534"/>
    </source>
</evidence>
<protein>
    <submittedName>
        <fullName evidence="3">Glycosyltransferase</fullName>
    </submittedName>
</protein>
<sequence length="389" mass="42678">MLGTNPRIAFFIGCFGGGGIERITAHLAHRFVKLGINIDLVLDKGGSPHLWRMPAETRIIDLKAPRLSMSLPGLVRYLRQERPFAMLSADHYLNEVALLAKRISRVPTRAIVAEHNQLSKTTRHASQLKGRLTPIFARFLYPWADGIVAVSQGVAEDLAHTASLPLERIQTIYNPVINSEMMASAKEPVEHPWFASSEIPVILGVGKLEPQKDFPSLIRAFAKVRQTQPARLVILGWGPDRPQLEALVRDLGLQDEVDLPGYVQNPYAYMARASTFVLSSAWEGLPTVLIEAMALGTPVVSTDCESGPSEILANGKYGYLTPVGNSEALADAILQVLSGNPKPIEPAWLDQFGLETATQKYLDVLGLNQPPLVATYQIKERSYEALSGC</sequence>
<dbReference type="Pfam" id="PF13439">
    <property type="entry name" value="Glyco_transf_4"/>
    <property type="match status" value="1"/>
</dbReference>
<comment type="caution">
    <text evidence="3">The sequence shown here is derived from an EMBL/GenBank/DDBJ whole genome shotgun (WGS) entry which is preliminary data.</text>
</comment>
<dbReference type="PANTHER" id="PTHR12526">
    <property type="entry name" value="GLYCOSYLTRANSFERASE"/>
    <property type="match status" value="1"/>
</dbReference>
<feature type="domain" description="Glycosyltransferase subfamily 4-like N-terminal" evidence="2">
    <location>
        <begin position="18"/>
        <end position="176"/>
    </location>
</feature>
<evidence type="ECO:0000259" key="2">
    <source>
        <dbReference type="Pfam" id="PF13439"/>
    </source>
</evidence>
<dbReference type="GO" id="GO:0016757">
    <property type="term" value="F:glycosyltransferase activity"/>
    <property type="evidence" value="ECO:0007669"/>
    <property type="project" value="InterPro"/>
</dbReference>
<dbReference type="Pfam" id="PF00534">
    <property type="entry name" value="Glycos_transf_1"/>
    <property type="match status" value="1"/>
</dbReference>
<gene>
    <name evidence="3" type="ORF">ENR47_00110</name>
</gene>
<evidence type="ECO:0000313" key="3">
    <source>
        <dbReference type="EMBL" id="HGW92675.1"/>
    </source>
</evidence>
<dbReference type="Gene3D" id="3.40.50.2000">
    <property type="entry name" value="Glycogen Phosphorylase B"/>
    <property type="match status" value="2"/>
</dbReference>
<feature type="domain" description="Glycosyl transferase family 1" evidence="1">
    <location>
        <begin position="199"/>
        <end position="342"/>
    </location>
</feature>
<keyword evidence="3" id="KW-0808">Transferase</keyword>
<proteinExistence type="predicted"/>
<dbReference type="InterPro" id="IPR001296">
    <property type="entry name" value="Glyco_trans_1"/>
</dbReference>
<reference evidence="3" key="1">
    <citation type="journal article" date="2020" name="mSystems">
        <title>Genome- and Community-Level Interaction Insights into Carbon Utilization and Element Cycling Functions of Hydrothermarchaeota in Hydrothermal Sediment.</title>
        <authorList>
            <person name="Zhou Z."/>
            <person name="Liu Y."/>
            <person name="Xu W."/>
            <person name="Pan J."/>
            <person name="Luo Z.H."/>
            <person name="Li M."/>
        </authorList>
    </citation>
    <scope>NUCLEOTIDE SEQUENCE [LARGE SCALE GENOMIC DNA]</scope>
    <source>
        <strain evidence="3">SpSt-402</strain>
    </source>
</reference>
<dbReference type="InterPro" id="IPR028098">
    <property type="entry name" value="Glyco_trans_4-like_N"/>
</dbReference>
<organism evidence="3">
    <name type="scientific">Oscillatoriales cyanobacterium SpSt-402</name>
    <dbReference type="NCBI Taxonomy" id="2282168"/>
    <lineage>
        <taxon>Bacteria</taxon>
        <taxon>Bacillati</taxon>
        <taxon>Cyanobacteriota</taxon>
        <taxon>Cyanophyceae</taxon>
        <taxon>Oscillatoriophycideae</taxon>
        <taxon>Oscillatoriales</taxon>
    </lineage>
</organism>
<dbReference type="EMBL" id="DSRD01000007">
    <property type="protein sequence ID" value="HGW92675.1"/>
    <property type="molecule type" value="Genomic_DNA"/>
</dbReference>